<evidence type="ECO:0000256" key="1">
    <source>
        <dbReference type="SAM" id="MobiDB-lite"/>
    </source>
</evidence>
<dbReference type="Proteomes" id="UP001642487">
    <property type="component" value="Chromosome 6"/>
</dbReference>
<organism evidence="2 3">
    <name type="scientific">Citrullus colocynthis</name>
    <name type="common">colocynth</name>
    <dbReference type="NCBI Taxonomy" id="252529"/>
    <lineage>
        <taxon>Eukaryota</taxon>
        <taxon>Viridiplantae</taxon>
        <taxon>Streptophyta</taxon>
        <taxon>Embryophyta</taxon>
        <taxon>Tracheophyta</taxon>
        <taxon>Spermatophyta</taxon>
        <taxon>Magnoliopsida</taxon>
        <taxon>eudicotyledons</taxon>
        <taxon>Gunneridae</taxon>
        <taxon>Pentapetalae</taxon>
        <taxon>rosids</taxon>
        <taxon>fabids</taxon>
        <taxon>Cucurbitales</taxon>
        <taxon>Cucurbitaceae</taxon>
        <taxon>Benincaseae</taxon>
        <taxon>Citrullus</taxon>
    </lineage>
</organism>
<evidence type="ECO:0000313" key="3">
    <source>
        <dbReference type="Proteomes" id="UP001642487"/>
    </source>
</evidence>
<name>A0ABP0YTU6_9ROSI</name>
<feature type="compositionally biased region" description="Polar residues" evidence="1">
    <location>
        <begin position="64"/>
        <end position="73"/>
    </location>
</feature>
<gene>
    <name evidence="2" type="ORF">CITCOLO1_LOCUS16171</name>
</gene>
<evidence type="ECO:0000313" key="2">
    <source>
        <dbReference type="EMBL" id="CAK9323955.1"/>
    </source>
</evidence>
<feature type="non-terminal residue" evidence="2">
    <location>
        <position position="1"/>
    </location>
</feature>
<dbReference type="EMBL" id="OZ021740">
    <property type="protein sequence ID" value="CAK9323955.1"/>
    <property type="molecule type" value="Genomic_DNA"/>
</dbReference>
<accession>A0ABP0YTU6</accession>
<keyword evidence="3" id="KW-1185">Reference proteome</keyword>
<feature type="region of interest" description="Disordered" evidence="1">
    <location>
        <begin position="50"/>
        <end position="73"/>
    </location>
</feature>
<feature type="region of interest" description="Disordered" evidence="1">
    <location>
        <begin position="1"/>
        <end position="22"/>
    </location>
</feature>
<proteinExistence type="predicted"/>
<protein>
    <submittedName>
        <fullName evidence="2">Uncharacterized protein</fullName>
    </submittedName>
</protein>
<reference evidence="2 3" key="1">
    <citation type="submission" date="2024-03" db="EMBL/GenBank/DDBJ databases">
        <authorList>
            <person name="Gkanogiannis A."/>
            <person name="Becerra Lopez-Lavalle L."/>
        </authorList>
    </citation>
    <scope>NUCLEOTIDE SEQUENCE [LARGE SCALE GENOMIC DNA]</scope>
</reference>
<feature type="non-terminal residue" evidence="2">
    <location>
        <position position="73"/>
    </location>
</feature>
<sequence length="73" mass="8244">GEKLERGKETSSTRERNFIGKAEEVTMRLPSCLRSKDRLPCTQEEDLASMRYAGRPKEPVLSSKELSCIQQGT</sequence>